<dbReference type="EMBL" id="NCKW01007881">
    <property type="protein sequence ID" value="POM69352.1"/>
    <property type="molecule type" value="Genomic_DNA"/>
</dbReference>
<organism evidence="1 2">
    <name type="scientific">Phytophthora palmivora</name>
    <dbReference type="NCBI Taxonomy" id="4796"/>
    <lineage>
        <taxon>Eukaryota</taxon>
        <taxon>Sar</taxon>
        <taxon>Stramenopiles</taxon>
        <taxon>Oomycota</taxon>
        <taxon>Peronosporomycetes</taxon>
        <taxon>Peronosporales</taxon>
        <taxon>Peronosporaceae</taxon>
        <taxon>Phytophthora</taxon>
    </lineage>
</organism>
<proteinExistence type="predicted"/>
<dbReference type="AlphaFoldDB" id="A0A2P4XUZ0"/>
<evidence type="ECO:0000313" key="1">
    <source>
        <dbReference type="EMBL" id="POM69352.1"/>
    </source>
</evidence>
<comment type="caution">
    <text evidence="1">The sequence shown here is derived from an EMBL/GenBank/DDBJ whole genome shotgun (WGS) entry which is preliminary data.</text>
</comment>
<sequence length="123" mass="14451">MYQKKMTQNVDVSKNEVMVMETKRHEQIKALEIIHGIGLLVARMLCPHNRRLADHWATTTNLYLTDNTDLKSETNRAWKVRSVVDALQETFTREYQMPSVLSFDEAMIPSRSRYNGTRQFMKD</sequence>
<dbReference type="PANTHER" id="PTHR46599:SF3">
    <property type="entry name" value="PIGGYBAC TRANSPOSABLE ELEMENT-DERIVED PROTEIN 4"/>
    <property type="match status" value="1"/>
</dbReference>
<reference evidence="1 2" key="1">
    <citation type="journal article" date="2017" name="Genome Biol. Evol.">
        <title>Phytophthora megakarya and P. palmivora, closely related causal agents of cacao black pod rot, underwent increases in genome sizes and gene numbers by different mechanisms.</title>
        <authorList>
            <person name="Ali S.S."/>
            <person name="Shao J."/>
            <person name="Lary D.J."/>
            <person name="Kronmiller B."/>
            <person name="Shen D."/>
            <person name="Strem M.D."/>
            <person name="Amoako-Attah I."/>
            <person name="Akrofi A.Y."/>
            <person name="Begoude B.A."/>
            <person name="Ten Hoopen G.M."/>
            <person name="Coulibaly K."/>
            <person name="Kebe B.I."/>
            <person name="Melnick R.L."/>
            <person name="Guiltinan M.J."/>
            <person name="Tyler B.M."/>
            <person name="Meinhardt L.W."/>
            <person name="Bailey B.A."/>
        </authorList>
    </citation>
    <scope>NUCLEOTIDE SEQUENCE [LARGE SCALE GENOMIC DNA]</scope>
    <source>
        <strain evidence="2">sbr112.9</strain>
    </source>
</reference>
<dbReference type="PANTHER" id="PTHR46599">
    <property type="entry name" value="PIGGYBAC TRANSPOSABLE ELEMENT-DERIVED PROTEIN 4"/>
    <property type="match status" value="1"/>
</dbReference>
<name>A0A2P4XUZ0_9STRA</name>
<accession>A0A2P4XUZ0</accession>
<dbReference type="Proteomes" id="UP000237271">
    <property type="component" value="Unassembled WGS sequence"/>
</dbReference>
<protein>
    <submittedName>
        <fullName evidence="1">Uncharacterized protein</fullName>
    </submittedName>
</protein>
<gene>
    <name evidence="1" type="ORF">PHPALM_14369</name>
</gene>
<evidence type="ECO:0000313" key="2">
    <source>
        <dbReference type="Proteomes" id="UP000237271"/>
    </source>
</evidence>
<keyword evidence="2" id="KW-1185">Reference proteome</keyword>
<dbReference type="OrthoDB" id="124317at2759"/>